<reference evidence="6" key="1">
    <citation type="submission" date="2021-12" db="EMBL/GenBank/DDBJ databases">
        <authorList>
            <person name="Ulrich A."/>
        </authorList>
    </citation>
    <scope>NUCLEOTIDE SEQUENCE</scope>
    <source>
        <strain evidence="6">A1P009</strain>
    </source>
</reference>
<gene>
    <name evidence="6" type="ORF">LTT95_14705</name>
</gene>
<proteinExistence type="inferred from homology"/>
<evidence type="ECO:0000256" key="3">
    <source>
        <dbReference type="ARBA" id="ARBA00022490"/>
    </source>
</evidence>
<evidence type="ECO:0000313" key="6">
    <source>
        <dbReference type="EMBL" id="MCD9098190.1"/>
    </source>
</evidence>
<evidence type="ECO:0000313" key="7">
    <source>
        <dbReference type="Proteomes" id="UP001430360"/>
    </source>
</evidence>
<dbReference type="SMART" id="SM00528">
    <property type="entry name" value="HNS"/>
    <property type="match status" value="1"/>
</dbReference>
<comment type="similarity">
    <text evidence="2">Belongs to the histone-like protein H-NS family.</text>
</comment>
<evidence type="ECO:0000259" key="5">
    <source>
        <dbReference type="SMART" id="SM00528"/>
    </source>
</evidence>
<reference evidence="6" key="2">
    <citation type="journal article" date="2022" name="Syst. Appl. Microbiol.">
        <title>Physiological and genomic characterisation of Luteimonas fraxinea sp. nov., a bacterial species associated with trees tolerant to ash dieback.</title>
        <authorList>
            <person name="Ulrich K."/>
            <person name="Becker R."/>
            <person name="Behrendt U."/>
            <person name="Kube M."/>
            <person name="Schneck V."/>
            <person name="Ulrich A."/>
        </authorList>
    </citation>
    <scope>NUCLEOTIDE SEQUENCE</scope>
    <source>
        <strain evidence="6">A1P009</strain>
    </source>
</reference>
<dbReference type="PANTHER" id="PTHR38097">
    <property type="match status" value="1"/>
</dbReference>
<keyword evidence="7" id="KW-1185">Reference proteome</keyword>
<evidence type="ECO:0000256" key="2">
    <source>
        <dbReference type="ARBA" id="ARBA00010610"/>
    </source>
</evidence>
<dbReference type="InterPro" id="IPR027444">
    <property type="entry name" value="H-NS_C_dom"/>
</dbReference>
<dbReference type="PANTHER" id="PTHR38097:SF2">
    <property type="entry name" value="DNA-BINDING PROTEIN STPA"/>
    <property type="match status" value="1"/>
</dbReference>
<dbReference type="RefSeq" id="WP_232137437.1">
    <property type="nucleotide sequence ID" value="NZ_CP089507.1"/>
</dbReference>
<sequence length="138" mass="15298">MKFALDMFSASDLDSLIDAAEQQKRRASRRPIKRVREELIAAAASLGYSIDDVFGDSTHQEAPEVPATKRRKTTKAAIKYRDPENRKNVWSGRGSLPRWLRAKVSRGQAPADFLIPGLAKPTASTKNAIGKKTVYKQG</sequence>
<organism evidence="6 7">
    <name type="scientific">Luteimonas fraxinea</name>
    <dbReference type="NCBI Taxonomy" id="2901869"/>
    <lineage>
        <taxon>Bacteria</taxon>
        <taxon>Pseudomonadati</taxon>
        <taxon>Pseudomonadota</taxon>
        <taxon>Gammaproteobacteria</taxon>
        <taxon>Lysobacterales</taxon>
        <taxon>Lysobacteraceae</taxon>
        <taxon>Luteimonas</taxon>
    </lineage>
</organism>
<dbReference type="Gene3D" id="4.10.430.10">
    <property type="entry name" value="Histone-like protein H-NS, C-terminal domain"/>
    <property type="match status" value="1"/>
</dbReference>
<evidence type="ECO:0000256" key="1">
    <source>
        <dbReference type="ARBA" id="ARBA00004453"/>
    </source>
</evidence>
<feature type="domain" description="DNA-binding protein H-NS-like C-terminal" evidence="5">
    <location>
        <begin position="68"/>
        <end position="115"/>
    </location>
</feature>
<accession>A0ABS8UFB7</accession>
<comment type="subcellular location">
    <subcellularLocation>
        <location evidence="1">Cytoplasm</location>
        <location evidence="1">Nucleoid</location>
    </subcellularLocation>
</comment>
<dbReference type="EMBL" id="JAJQKU010000005">
    <property type="protein sequence ID" value="MCD9098190.1"/>
    <property type="molecule type" value="Genomic_DNA"/>
</dbReference>
<dbReference type="SUPFAM" id="SSF81273">
    <property type="entry name" value="H-NS histone-like proteins"/>
    <property type="match status" value="1"/>
</dbReference>
<keyword evidence="4" id="KW-0238">DNA-binding</keyword>
<dbReference type="Pfam" id="PF00816">
    <property type="entry name" value="Histone_HNS"/>
    <property type="match status" value="1"/>
</dbReference>
<keyword evidence="3" id="KW-0963">Cytoplasm</keyword>
<name>A0ABS8UFB7_9GAMM</name>
<dbReference type="InterPro" id="IPR037150">
    <property type="entry name" value="H-NS_C_dom_sf"/>
</dbReference>
<evidence type="ECO:0000256" key="4">
    <source>
        <dbReference type="ARBA" id="ARBA00023125"/>
    </source>
</evidence>
<dbReference type="Proteomes" id="UP001430360">
    <property type="component" value="Unassembled WGS sequence"/>
</dbReference>
<protein>
    <submittedName>
        <fullName evidence="6">H-NS histone family protein</fullName>
    </submittedName>
</protein>
<comment type="caution">
    <text evidence="6">The sequence shown here is derived from an EMBL/GenBank/DDBJ whole genome shotgun (WGS) entry which is preliminary data.</text>
</comment>